<keyword evidence="5" id="KW-1185">Reference proteome</keyword>
<accession>A0AA89B5F6</accession>
<evidence type="ECO:0000313" key="4">
    <source>
        <dbReference type="EMBL" id="KAK3028500.1"/>
    </source>
</evidence>
<feature type="compositionally biased region" description="Pro residues" evidence="3">
    <location>
        <begin position="517"/>
        <end position="548"/>
    </location>
</feature>
<feature type="compositionally biased region" description="Pro residues" evidence="3">
    <location>
        <begin position="358"/>
        <end position="367"/>
    </location>
</feature>
<dbReference type="EMBL" id="JAVXUP010000416">
    <property type="protein sequence ID" value="KAK3028500.1"/>
    <property type="molecule type" value="Genomic_DNA"/>
</dbReference>
<organism evidence="4 5">
    <name type="scientific">Escallonia herrerae</name>
    <dbReference type="NCBI Taxonomy" id="1293975"/>
    <lineage>
        <taxon>Eukaryota</taxon>
        <taxon>Viridiplantae</taxon>
        <taxon>Streptophyta</taxon>
        <taxon>Embryophyta</taxon>
        <taxon>Tracheophyta</taxon>
        <taxon>Spermatophyta</taxon>
        <taxon>Magnoliopsida</taxon>
        <taxon>eudicotyledons</taxon>
        <taxon>Gunneridae</taxon>
        <taxon>Pentapetalae</taxon>
        <taxon>asterids</taxon>
        <taxon>campanulids</taxon>
        <taxon>Escalloniales</taxon>
        <taxon>Escalloniaceae</taxon>
        <taxon>Escallonia</taxon>
    </lineage>
</organism>
<evidence type="ECO:0000256" key="3">
    <source>
        <dbReference type="SAM" id="MobiDB-lite"/>
    </source>
</evidence>
<feature type="compositionally biased region" description="Low complexity" evidence="3">
    <location>
        <begin position="382"/>
        <end position="395"/>
    </location>
</feature>
<evidence type="ECO:0000256" key="2">
    <source>
        <dbReference type="SAM" id="Coils"/>
    </source>
</evidence>
<dbReference type="Proteomes" id="UP001188597">
    <property type="component" value="Unassembled WGS sequence"/>
</dbReference>
<dbReference type="AlphaFoldDB" id="A0AA89B5F6"/>
<feature type="compositionally biased region" description="Low complexity" evidence="3">
    <location>
        <begin position="347"/>
        <end position="357"/>
    </location>
</feature>
<protein>
    <submittedName>
        <fullName evidence="4">Uncharacterized protein</fullName>
    </submittedName>
</protein>
<comment type="caution">
    <text evidence="4">The sequence shown here is derived from an EMBL/GenBank/DDBJ whole genome shotgun (WGS) entry which is preliminary data.</text>
</comment>
<reference evidence="4" key="1">
    <citation type="submission" date="2022-12" db="EMBL/GenBank/DDBJ databases">
        <title>Draft genome assemblies for two species of Escallonia (Escalloniales).</title>
        <authorList>
            <person name="Chanderbali A."/>
            <person name="Dervinis C."/>
            <person name="Anghel I."/>
            <person name="Soltis D."/>
            <person name="Soltis P."/>
            <person name="Zapata F."/>
        </authorList>
    </citation>
    <scope>NUCLEOTIDE SEQUENCE</scope>
    <source>
        <strain evidence="4">UCBG64.0493</strain>
        <tissue evidence="4">Leaf</tissue>
    </source>
</reference>
<name>A0AA89B5F6_9ASTE</name>
<feature type="compositionally biased region" description="Pro residues" evidence="3">
    <location>
        <begin position="412"/>
        <end position="422"/>
    </location>
</feature>
<dbReference type="PANTHER" id="PTHR31342:SF16">
    <property type="entry name" value="TALIN_MIDDLE DOMAIN-CONTAINING PROTEIN"/>
    <property type="match status" value="1"/>
</dbReference>
<dbReference type="SUPFAM" id="SSF101447">
    <property type="entry name" value="Formin homology 2 domain (FH2 domain)"/>
    <property type="match status" value="1"/>
</dbReference>
<feature type="compositionally biased region" description="Pro residues" evidence="3">
    <location>
        <begin position="445"/>
        <end position="477"/>
    </location>
</feature>
<feature type="coiled-coil region" evidence="2">
    <location>
        <begin position="719"/>
        <end position="746"/>
    </location>
</feature>
<feature type="region of interest" description="Disordered" evidence="3">
    <location>
        <begin position="303"/>
        <end position="606"/>
    </location>
</feature>
<feature type="compositionally biased region" description="Basic residues" evidence="3">
    <location>
        <begin position="555"/>
        <end position="566"/>
    </location>
</feature>
<gene>
    <name evidence="4" type="ORF">RJ639_038568</name>
</gene>
<dbReference type="PANTHER" id="PTHR31342">
    <property type="entry name" value="PROTEIN CHUP1, CHLOROPLASTIC"/>
    <property type="match status" value="1"/>
</dbReference>
<sequence length="842" mass="90676">MATGSCCGVAPMLFRKKVLGYEGKELLETSKSCDAPKNLKESKGLIMRNSCGVAGNFVTMMELRAKILTFRDLLDLPPSVGSASVMEALNAFCDALKSLGDLWTNSDEWMVKCKSDDLASKDLEHLALAVLDDMIKVASERLFDMIDEDEEMPDYSPPANAFGGAFQESYSDTKTPSPCSPATPTSVLPEIRCSSATVATKGSYAPPLLLPLRVQAVGKLNPIDVKRLSFHMFPHVAAAQDSNLVNKAIEEENAKIEEKNQPEVTAEDTMEVDINFKMLEDIQKILMTNLDKITSHKGRYLIGTPNIQPTPSPGSLAKGAMDVELPPPSPPKQSNVAAEVAPPPPSMMSSSAVVSSVPAPPPPPPSPYMLSPQEIMSTVPRPLSQSSLLNSQPNSPEEPAPQTKTAGNASMLPPPPPPPPPVKTAGSSSMLPPPPAPMTTGGMVAPPPPPPPMTSGSIPPPPPPMISRNMPPPPPPIRTGNMATMPPPPPPSMPTGNVTKAPPPPPPPVRSSTGSVPSPPPPMPLTKGAAPPPPMPLAKGAAPPPPPTLGGTKSLRPKKATTKLKRSSQMGNLYRLLKGKVEGSSLDGKSAQGRKGKVGASSGGKQGMADALAEMTKRSAYFQQIEEDVKNHAKAIKEVKIALSSCQTSDMAELLKFHKYVESHLEKLTDETQVLARFEDFPAKKLEALRMAAALYSKLDSIVATLQNWKIVSPLNQLLEKVESYFNKIKGELDTLERTKDDESKKFLSHKIHFDFGILVRIKELMVDVSSSCMELALKERREANAKITEENGGKKKVSAKMLWKAFQFAFRVYTFAGGHDDRADKLTRELAQEIETDPHHD</sequence>
<keyword evidence="1 2" id="KW-0175">Coiled coil</keyword>
<feature type="compositionally biased region" description="Low complexity" evidence="3">
    <location>
        <begin position="173"/>
        <end position="185"/>
    </location>
</feature>
<evidence type="ECO:0000313" key="5">
    <source>
        <dbReference type="Proteomes" id="UP001188597"/>
    </source>
</evidence>
<feature type="region of interest" description="Disordered" evidence="3">
    <location>
        <begin position="166"/>
        <end position="185"/>
    </location>
</feature>
<evidence type="ECO:0000256" key="1">
    <source>
        <dbReference type="ARBA" id="ARBA00023054"/>
    </source>
</evidence>
<proteinExistence type="predicted"/>
<dbReference type="InterPro" id="IPR040265">
    <property type="entry name" value="CHUP1/IPGA1-like"/>
</dbReference>